<evidence type="ECO:0000313" key="3">
    <source>
        <dbReference type="Proteomes" id="UP001358586"/>
    </source>
</evidence>
<organism evidence="2 3">
    <name type="scientific">Gossypium arboreum</name>
    <name type="common">Tree cotton</name>
    <name type="synonym">Gossypium nanking</name>
    <dbReference type="NCBI Taxonomy" id="29729"/>
    <lineage>
        <taxon>Eukaryota</taxon>
        <taxon>Viridiplantae</taxon>
        <taxon>Streptophyta</taxon>
        <taxon>Embryophyta</taxon>
        <taxon>Tracheophyta</taxon>
        <taxon>Spermatophyta</taxon>
        <taxon>Magnoliopsida</taxon>
        <taxon>eudicotyledons</taxon>
        <taxon>Gunneridae</taxon>
        <taxon>Pentapetalae</taxon>
        <taxon>rosids</taxon>
        <taxon>malvids</taxon>
        <taxon>Malvales</taxon>
        <taxon>Malvaceae</taxon>
        <taxon>Malvoideae</taxon>
        <taxon>Gossypium</taxon>
    </lineage>
</organism>
<dbReference type="InterPro" id="IPR044824">
    <property type="entry name" value="MAIN-like"/>
</dbReference>
<evidence type="ECO:0000313" key="2">
    <source>
        <dbReference type="EMBL" id="KAK5803651.1"/>
    </source>
</evidence>
<accession>A0ABR0NRP3</accession>
<evidence type="ECO:0000259" key="1">
    <source>
        <dbReference type="Pfam" id="PF10536"/>
    </source>
</evidence>
<feature type="domain" description="Aminotransferase-like plant mobile" evidence="1">
    <location>
        <begin position="6"/>
        <end position="99"/>
    </location>
</feature>
<reference evidence="2 3" key="1">
    <citation type="submission" date="2023-03" db="EMBL/GenBank/DDBJ databases">
        <title>WGS of Gossypium arboreum.</title>
        <authorList>
            <person name="Yu D."/>
        </authorList>
    </citation>
    <scope>NUCLEOTIDE SEQUENCE [LARGE SCALE GENOMIC DNA]</scope>
    <source>
        <tissue evidence="2">Leaf</tissue>
    </source>
</reference>
<dbReference type="EMBL" id="JARKNE010000009">
    <property type="protein sequence ID" value="KAK5803651.1"/>
    <property type="molecule type" value="Genomic_DNA"/>
</dbReference>
<dbReference type="PANTHER" id="PTHR46033:SF8">
    <property type="entry name" value="PROTEIN MAINTENANCE OF MERISTEMS-LIKE"/>
    <property type="match status" value="1"/>
</dbReference>
<dbReference type="InterPro" id="IPR019557">
    <property type="entry name" value="AminoTfrase-like_pln_mobile"/>
</dbReference>
<name>A0ABR0NRP3_GOSAR</name>
<dbReference type="PANTHER" id="PTHR46033">
    <property type="entry name" value="PROTEIN MAIN-LIKE 2"/>
    <property type="match status" value="1"/>
</dbReference>
<comment type="caution">
    <text evidence="2">The sequence shown here is derived from an EMBL/GenBank/DDBJ whole genome shotgun (WGS) entry which is preliminary data.</text>
</comment>
<dbReference type="Pfam" id="PF10536">
    <property type="entry name" value="PMD"/>
    <property type="match status" value="1"/>
</dbReference>
<sequence>MLVGTKLDPALISALVERWRPGTHTFHLLCNECIITLKNIALQLDLPVDGAVVMGVASVGDWSAICEQLLGKVSNKFSSSRIEMKWLEDNFNYIDNSASAVESEQYA</sequence>
<proteinExistence type="predicted"/>
<keyword evidence="3" id="KW-1185">Reference proteome</keyword>
<dbReference type="Proteomes" id="UP001358586">
    <property type="component" value="Chromosome 9"/>
</dbReference>
<protein>
    <recommendedName>
        <fullName evidence="1">Aminotransferase-like plant mobile domain-containing protein</fullName>
    </recommendedName>
</protein>
<gene>
    <name evidence="2" type="ORF">PVK06_031299</name>
</gene>